<gene>
    <name evidence="2" type="ORF">FRX31_023799</name>
</gene>
<dbReference type="Pfam" id="PF13456">
    <property type="entry name" value="RVT_3"/>
    <property type="match status" value="1"/>
</dbReference>
<dbReference type="GO" id="GO:0004523">
    <property type="term" value="F:RNA-DNA hybrid ribonuclease activity"/>
    <property type="evidence" value="ECO:0007669"/>
    <property type="project" value="InterPro"/>
</dbReference>
<dbReference type="OrthoDB" id="588006at2759"/>
<comment type="caution">
    <text evidence="2">The sequence shown here is derived from an EMBL/GenBank/DDBJ whole genome shotgun (WGS) entry which is preliminary data.</text>
</comment>
<dbReference type="PANTHER" id="PTHR47723">
    <property type="entry name" value="OS05G0353850 PROTEIN"/>
    <property type="match status" value="1"/>
</dbReference>
<evidence type="ECO:0000259" key="1">
    <source>
        <dbReference type="Pfam" id="PF13456"/>
    </source>
</evidence>
<evidence type="ECO:0000313" key="3">
    <source>
        <dbReference type="Proteomes" id="UP000554482"/>
    </source>
</evidence>
<dbReference type="SUPFAM" id="SSF53098">
    <property type="entry name" value="Ribonuclease H-like"/>
    <property type="match status" value="1"/>
</dbReference>
<protein>
    <recommendedName>
        <fullName evidence="1">RNase H type-1 domain-containing protein</fullName>
    </recommendedName>
</protein>
<feature type="domain" description="RNase H type-1" evidence="1">
    <location>
        <begin position="31"/>
        <end position="112"/>
    </location>
</feature>
<reference evidence="2 3" key="1">
    <citation type="submission" date="2020-06" db="EMBL/GenBank/DDBJ databases">
        <title>Transcriptomic and genomic resources for Thalictrum thalictroides and T. hernandezii: Facilitating candidate gene discovery in an emerging model plant lineage.</title>
        <authorList>
            <person name="Arias T."/>
            <person name="Riano-Pachon D.M."/>
            <person name="Di Stilio V.S."/>
        </authorList>
    </citation>
    <scope>NUCLEOTIDE SEQUENCE [LARGE SCALE GENOMIC DNA]</scope>
    <source>
        <strain evidence="3">cv. WT478/WT964</strain>
        <tissue evidence="2">Leaves</tissue>
    </source>
</reference>
<dbReference type="InterPro" id="IPR036397">
    <property type="entry name" value="RNaseH_sf"/>
</dbReference>
<organism evidence="2 3">
    <name type="scientific">Thalictrum thalictroides</name>
    <name type="common">Rue-anemone</name>
    <name type="synonym">Anemone thalictroides</name>
    <dbReference type="NCBI Taxonomy" id="46969"/>
    <lineage>
        <taxon>Eukaryota</taxon>
        <taxon>Viridiplantae</taxon>
        <taxon>Streptophyta</taxon>
        <taxon>Embryophyta</taxon>
        <taxon>Tracheophyta</taxon>
        <taxon>Spermatophyta</taxon>
        <taxon>Magnoliopsida</taxon>
        <taxon>Ranunculales</taxon>
        <taxon>Ranunculaceae</taxon>
        <taxon>Thalictroideae</taxon>
        <taxon>Thalictrum</taxon>
    </lineage>
</organism>
<sequence>MTVKTELTIWLKDTSAGTIWVPPETRTTKINVDISFSVADSPISIGFVFRNSKGHFILAGIEPNTAGTSSEAECHGLLAAVKRGVCKQLKHVEIKSDSKEAIDRLSSWKAKQLIMDSQKLPG</sequence>
<dbReference type="InterPro" id="IPR053151">
    <property type="entry name" value="RNase_H-like"/>
</dbReference>
<dbReference type="AlphaFoldDB" id="A0A7J6VNF0"/>
<dbReference type="CDD" id="cd06222">
    <property type="entry name" value="RNase_H_like"/>
    <property type="match status" value="1"/>
</dbReference>
<dbReference type="EMBL" id="JABWDY010029039">
    <property type="protein sequence ID" value="KAF5186614.1"/>
    <property type="molecule type" value="Genomic_DNA"/>
</dbReference>
<dbReference type="PANTHER" id="PTHR47723:SF23">
    <property type="entry name" value="REVERSE TRANSCRIPTASE-LIKE PROTEIN"/>
    <property type="match status" value="1"/>
</dbReference>
<dbReference type="Proteomes" id="UP000554482">
    <property type="component" value="Unassembled WGS sequence"/>
</dbReference>
<accession>A0A7J6VNF0</accession>
<proteinExistence type="predicted"/>
<dbReference type="InterPro" id="IPR002156">
    <property type="entry name" value="RNaseH_domain"/>
</dbReference>
<name>A0A7J6VNF0_THATH</name>
<dbReference type="GO" id="GO:0003676">
    <property type="term" value="F:nucleic acid binding"/>
    <property type="evidence" value="ECO:0007669"/>
    <property type="project" value="InterPro"/>
</dbReference>
<keyword evidence="3" id="KW-1185">Reference proteome</keyword>
<evidence type="ECO:0000313" key="2">
    <source>
        <dbReference type="EMBL" id="KAF5186614.1"/>
    </source>
</evidence>
<dbReference type="InterPro" id="IPR044730">
    <property type="entry name" value="RNase_H-like_dom_plant"/>
</dbReference>
<dbReference type="InterPro" id="IPR012337">
    <property type="entry name" value="RNaseH-like_sf"/>
</dbReference>
<dbReference type="Gene3D" id="3.30.420.10">
    <property type="entry name" value="Ribonuclease H-like superfamily/Ribonuclease H"/>
    <property type="match status" value="1"/>
</dbReference>